<dbReference type="Gene3D" id="1.20.900.10">
    <property type="entry name" value="Dbl homology (DH) domain"/>
    <property type="match status" value="1"/>
</dbReference>
<dbReference type="PANTHER" id="PTHR45924">
    <property type="entry name" value="FI17866P1"/>
    <property type="match status" value="1"/>
</dbReference>
<evidence type="ECO:0000313" key="4">
    <source>
        <dbReference type="Proteomes" id="UP000085678"/>
    </source>
</evidence>
<organism evidence="4 5">
    <name type="scientific">Lingula anatina</name>
    <name type="common">Brachiopod</name>
    <name type="synonym">Lingula unguis</name>
    <dbReference type="NCBI Taxonomy" id="7574"/>
    <lineage>
        <taxon>Eukaryota</taxon>
        <taxon>Metazoa</taxon>
        <taxon>Spiralia</taxon>
        <taxon>Lophotrochozoa</taxon>
        <taxon>Brachiopoda</taxon>
        <taxon>Linguliformea</taxon>
        <taxon>Lingulata</taxon>
        <taxon>Lingulida</taxon>
        <taxon>Linguloidea</taxon>
        <taxon>Lingulidae</taxon>
        <taxon>Lingula</taxon>
    </lineage>
</organism>
<dbReference type="PANTHER" id="PTHR45924:SF2">
    <property type="entry name" value="FI17866P1"/>
    <property type="match status" value="1"/>
</dbReference>
<dbReference type="CDD" id="cd00160">
    <property type="entry name" value="RhoGEF"/>
    <property type="match status" value="1"/>
</dbReference>
<feature type="compositionally biased region" description="Basic and acidic residues" evidence="2">
    <location>
        <begin position="145"/>
        <end position="164"/>
    </location>
</feature>
<dbReference type="SMART" id="SM00233">
    <property type="entry name" value="PH"/>
    <property type="match status" value="1"/>
</dbReference>
<feature type="region of interest" description="Disordered" evidence="2">
    <location>
        <begin position="1289"/>
        <end position="1361"/>
    </location>
</feature>
<feature type="region of interest" description="Disordered" evidence="2">
    <location>
        <begin position="40"/>
        <end position="83"/>
    </location>
</feature>
<dbReference type="GeneID" id="106167598"/>
<feature type="region of interest" description="Disordered" evidence="2">
    <location>
        <begin position="1376"/>
        <end position="1464"/>
    </location>
</feature>
<feature type="region of interest" description="Disordered" evidence="2">
    <location>
        <begin position="1207"/>
        <end position="1268"/>
    </location>
</feature>
<dbReference type="STRING" id="7574.A0A1S3IUH0"/>
<dbReference type="OrthoDB" id="1594986at2759"/>
<feature type="compositionally biased region" description="Basic and acidic residues" evidence="2">
    <location>
        <begin position="619"/>
        <end position="632"/>
    </location>
</feature>
<feature type="compositionally biased region" description="Polar residues" evidence="2">
    <location>
        <begin position="165"/>
        <end position="179"/>
    </location>
</feature>
<feature type="region of interest" description="Disordered" evidence="2">
    <location>
        <begin position="1013"/>
        <end position="1089"/>
    </location>
</feature>
<dbReference type="Pfam" id="PF00621">
    <property type="entry name" value="RhoGEF"/>
    <property type="match status" value="1"/>
</dbReference>
<feature type="compositionally biased region" description="Basic and acidic residues" evidence="2">
    <location>
        <begin position="801"/>
        <end position="835"/>
    </location>
</feature>
<dbReference type="Gene3D" id="2.30.29.30">
    <property type="entry name" value="Pleckstrin-homology domain (PH domain)/Phosphotyrosine-binding domain (PTB)"/>
    <property type="match status" value="1"/>
</dbReference>
<dbReference type="InterPro" id="IPR043324">
    <property type="entry name" value="PH_PLEKHG1_G2_G3"/>
</dbReference>
<dbReference type="InterPro" id="IPR011993">
    <property type="entry name" value="PH-like_dom_sf"/>
</dbReference>
<gene>
    <name evidence="5" type="primary">LOC106167598</name>
</gene>
<dbReference type="Proteomes" id="UP000085678">
    <property type="component" value="Unplaced"/>
</dbReference>
<dbReference type="SUPFAM" id="SSF50729">
    <property type="entry name" value="PH domain-like"/>
    <property type="match status" value="1"/>
</dbReference>
<feature type="compositionally biased region" description="Polar residues" evidence="2">
    <location>
        <begin position="962"/>
        <end position="972"/>
    </location>
</feature>
<dbReference type="KEGG" id="lak:106167598"/>
<dbReference type="InterPro" id="IPR001849">
    <property type="entry name" value="PH_domain"/>
</dbReference>
<sequence>MDLSTGIPREMVNARQSFPPQNFKLLNKFCKTWSRLVEKHHKRVHPASKEDDGGHEDDRTRLRVPRAPQSHRHSTGSSVDLTPHLMSVFDEFSTPQELQHENDASSSEGTNHKAGMCDVKSMNSSETREKNNEAYGCASSNGQETHSKPQQTRDRERKMMKDVETCNNDSTLQDTATTGDNKKRPLSLSSTSSTSTSSLPRTRRKRLNTSQMHGSHDQHLRHSVINDSQMDTLTDEELLSEYCEEANELNESSSTLNTNGKDTSRTSLSQTPPPCSPSKLSYIDRVVDEVLETENTYVDDLQSIIQGYLGYFKESADIELKEEDLAAMFGNIEEIYHFNSQLLEQLKKSERDPVHIAQCFVNNNQGFEIYSQYCTNYPRAITVLTKFNVDPEMANMLKQRQGALQHALPLGSYLLKPVQRILKYHLLLQNILKHFDASQPGYEVIQDALSGMTNMAKHINEMKRKHEHAVRVQEIQSILYGWEGDDLTTFGELLLESPFRLYGAKGHRQAFLFEKGLILAKRREDGTFMCKAVIMCSNLMVIESIPKEPLSFHAIPFDNPKIQYTLQAKTLEKKRKWCQEIKRLILENYTALIPDKAKELVMQLGRSKEEDESIMKNIDPPKRQHHAPEYLEKRRRKSGTGLTEFSLLKGKKAQKRQQVDKSESPRSSPQPTRKGVVKSLVDFVSDHKKDGDVVKRRSHLRVKSESSKRLSRSLESLTEDGLSDKASGEDSKRQSVQEPGAVATSFDDASARAKRISQILDSEELVENLRNGGQGWANNSSASRTDSFRVATELNRVDSTTVKDGHKCDGFQRKPKERTRSAESMETDSDYHTESSRSNSKVMDDGYVNISYDDQGKVQFNFDSDEEDEESPYSNVIIAPGKVDLAMINTYGDYINLKSRGSKDLPQVPMEIIANNHAKSSDSLYQSSSKSSIRTNQDEFSDDDDDDDGDYVEVAMLDNRRSQTSLTSGSTLRNDEDDDGIYETLAVTSSPLSKSTSTLTAADIKSINDLLTPLPNSPKLKNRRNERRGGRRACTDLGTAVNSVSKAANEKEQSGNLWVKRQDSWSSKKSHKPEPTLSALPPSLQRSNSIPSLHGSIEELCQKGDITNSKHSLKFSDTSLMFGNKSAVLAGDSPKLKENHRIICRYATPPRETAATMAAEITQRHRKRIFMRYATPPRETLTHSSLEQVPVIENKMALKPKLARSLSDGHDMGDDHGHCGYSHRGLDSKAHRPVSLNQVDNSSKGEPCPHRSRHLYSRTSSAHTSSESIVGSIKNAVLGFTSKIAHRMSVTSPRSSMADLGSPTRSRNKSQESEGEQPEGKQKEKRVSTSVYSLARTYSAKIKQKQKPPSHTPPPNRKFECRDSDLSAKHLRKLLQESKPGSSTIGARMAQAKPVGLGNYTLPRQTPEEPAGDSTSASENKTNRKDHYGSQSTFYVSTPSDVVNPDYMDASGSDDGESSDTGSVYERELESNLDDVFTDIASLNTLGSEDNSERHFSVTEARRSFENVEKNKSCSLAQEDKLKTQTVAIPEKVKMSEENSTFVRSESCASPDISSGILERLRGLEECTKFVKKTETVSKELEEIPKKSIEERTQELLGFTEGWKMKRRHSIPREDDVASFSEEFEQDNKRSSVDDTYVERKGWVKKLISRFQSES</sequence>
<proteinExistence type="predicted"/>
<feature type="compositionally biased region" description="Low complexity" evidence="2">
    <location>
        <begin position="186"/>
        <end position="200"/>
    </location>
</feature>
<name>A0A1S3IUH0_LINAN</name>
<keyword evidence="4" id="KW-1185">Reference proteome</keyword>
<feature type="compositionally biased region" description="Polar residues" evidence="2">
    <location>
        <begin position="1235"/>
        <end position="1244"/>
    </location>
</feature>
<feature type="compositionally biased region" description="Polar residues" evidence="2">
    <location>
        <begin position="249"/>
        <end position="270"/>
    </location>
</feature>
<evidence type="ECO:0000256" key="1">
    <source>
        <dbReference type="ARBA" id="ARBA00022553"/>
    </source>
</evidence>
<feature type="compositionally biased region" description="Basic and acidic residues" evidence="2">
    <location>
        <begin position="722"/>
        <end position="735"/>
    </location>
</feature>
<feature type="region of interest" description="Disordered" evidence="2">
    <location>
        <begin position="919"/>
        <end position="977"/>
    </location>
</feature>
<evidence type="ECO:0000313" key="5">
    <source>
        <dbReference type="RefSeq" id="XP_013401855.1"/>
    </source>
</evidence>
<evidence type="ECO:0000256" key="2">
    <source>
        <dbReference type="SAM" id="MobiDB-lite"/>
    </source>
</evidence>
<feature type="region of interest" description="Disordered" evidence="2">
    <location>
        <begin position="1607"/>
        <end position="1633"/>
    </location>
</feature>
<dbReference type="GO" id="GO:0031267">
    <property type="term" value="F:small GTPase binding"/>
    <property type="evidence" value="ECO:0007669"/>
    <property type="project" value="TreeGrafter"/>
</dbReference>
<feature type="region of interest" description="Disordered" evidence="2">
    <location>
        <begin position="690"/>
        <end position="750"/>
    </location>
</feature>
<evidence type="ECO:0000259" key="3">
    <source>
        <dbReference type="PROSITE" id="PS50010"/>
    </source>
</evidence>
<reference evidence="5" key="1">
    <citation type="submission" date="2025-08" db="UniProtKB">
        <authorList>
            <consortium name="RefSeq"/>
        </authorList>
    </citation>
    <scope>IDENTIFICATION</scope>
    <source>
        <tissue evidence="5">Gonads</tissue>
    </source>
</reference>
<dbReference type="SMART" id="SM00325">
    <property type="entry name" value="RhoGEF"/>
    <property type="match status" value="1"/>
</dbReference>
<feature type="compositionally biased region" description="Basic and acidic residues" evidence="2">
    <location>
        <begin position="1207"/>
        <end position="1230"/>
    </location>
</feature>
<feature type="compositionally biased region" description="Basic and acidic residues" evidence="2">
    <location>
        <begin position="47"/>
        <end position="61"/>
    </location>
</feature>
<dbReference type="SUPFAM" id="SSF48065">
    <property type="entry name" value="DBL homology domain (DH-domain)"/>
    <property type="match status" value="1"/>
</dbReference>
<feature type="domain" description="DH" evidence="3">
    <location>
        <begin position="282"/>
        <end position="462"/>
    </location>
</feature>
<feature type="compositionally biased region" description="Low complexity" evidence="2">
    <location>
        <begin position="921"/>
        <end position="932"/>
    </location>
</feature>
<feature type="compositionally biased region" description="Polar residues" evidence="2">
    <location>
        <begin position="1429"/>
        <end position="1441"/>
    </location>
</feature>
<protein>
    <submittedName>
        <fullName evidence="5">Uncharacterized protein LOC106167598 isoform X1</fullName>
    </submittedName>
</protein>
<feature type="compositionally biased region" description="Basic residues" evidence="2">
    <location>
        <begin position="1020"/>
        <end position="1031"/>
    </location>
</feature>
<feature type="region of interest" description="Disordered" evidence="2">
    <location>
        <begin position="96"/>
        <end position="227"/>
    </location>
</feature>
<dbReference type="InterPro" id="IPR055251">
    <property type="entry name" value="SOS1_NGEF_PH"/>
</dbReference>
<feature type="compositionally biased region" description="Acidic residues" evidence="2">
    <location>
        <begin position="939"/>
        <end position="951"/>
    </location>
</feature>
<feature type="region of interest" description="Disordered" evidence="2">
    <location>
        <begin position="610"/>
        <end position="678"/>
    </location>
</feature>
<dbReference type="InParanoid" id="A0A1S3IUH0"/>
<dbReference type="PROSITE" id="PS50010">
    <property type="entry name" value="DH_2"/>
    <property type="match status" value="1"/>
</dbReference>
<dbReference type="InterPro" id="IPR035899">
    <property type="entry name" value="DBL_dom_sf"/>
</dbReference>
<feature type="region of interest" description="Disordered" evidence="2">
    <location>
        <begin position="801"/>
        <end position="844"/>
    </location>
</feature>
<accession>A0A1S3IUH0</accession>
<keyword evidence="1" id="KW-0597">Phosphoprotein</keyword>
<dbReference type="GO" id="GO:0005085">
    <property type="term" value="F:guanyl-nucleotide exchange factor activity"/>
    <property type="evidence" value="ECO:0007669"/>
    <property type="project" value="InterPro"/>
</dbReference>
<dbReference type="Pfam" id="PF22697">
    <property type="entry name" value="SOS1_NGEF_PH"/>
    <property type="match status" value="1"/>
</dbReference>
<dbReference type="InterPro" id="IPR000219">
    <property type="entry name" value="DH_dom"/>
</dbReference>
<dbReference type="CDD" id="cd13243">
    <property type="entry name" value="PH_PLEKHG1_G2_G3"/>
    <property type="match status" value="1"/>
</dbReference>
<dbReference type="RefSeq" id="XP_013401855.1">
    <property type="nucleotide sequence ID" value="XM_013546401.2"/>
</dbReference>
<feature type="compositionally biased region" description="Low complexity" evidence="2">
    <location>
        <begin position="1257"/>
        <end position="1268"/>
    </location>
</feature>
<feature type="compositionally biased region" description="Basic and acidic residues" evidence="2">
    <location>
        <begin position="1318"/>
        <end position="1327"/>
    </location>
</feature>
<feature type="region of interest" description="Disordered" evidence="2">
    <location>
        <begin position="245"/>
        <end position="279"/>
    </location>
</feature>